<accession>A0A927F4L5</accession>
<dbReference type="Gene3D" id="2.60.40.10">
    <property type="entry name" value="Immunoglobulins"/>
    <property type="match status" value="6"/>
</dbReference>
<dbReference type="CDD" id="cd02795">
    <property type="entry name" value="CBM6-CBM35-CBM36_like"/>
    <property type="match status" value="2"/>
</dbReference>
<sequence length="1812" mass="193569">MPPKLSLLCKAALCCLFLVQSLAYQAHAAPHQLEKLDRGLVAVKANANQVYLSWRLLVSDSPGTAFNVYRSADGGPAIKLTSTPLLQTTDFKDSTADLAASNAYSVRAVVDGVELAPSRKATIEADAPVQQYLSLPLQVPADGVTADGVNYSYSANDLSVGDLDGDGDYEVVVKWYPSNARDNAQSGYTGNTLLDAYTLEGELLWRIDLGVNIRSGSHYTQFMVYDLDGDGKAEVACRTAEGSMDASGAYVADANKWFGGAMPPIDHAADRRNSGGYILEGPEFLTLFDGLSGLEMASTLYEPQRVPGTFFPTSAEIDALWGDGYGNRVDRFLAAVAYLDGERPSLVMCRGYYTRTVLAAYDWRDGALTKRWVFDTLDEGTPDTYRGQGAHSLTVGDVDGDGKDEIVYGAATIDDNGSGLYTTGIGHGDALHFSDMDPDRPGLEVWMPHESPSSYGPNGSELHDAATGEVIFGVSGSGSDVGRGVAADIDPRFRGFETWASRGGMHSVKGEPIETSSLPSMNFLVWWDGDLLRELLSNVSITKWNWETGEADPLFSDTGILSNNSTKATPNLSGDILGDWREEVIWRNTDSTELRIYTTTIPAECRMVTLMHDRQYRLAIAWQNVGYNQPPHPGFYLGDGMIPPVSPEFYYAESNELPQVSLVAPSSNTVVSIGDDVPLVAEASDSDGFVESVQFFESGKFWGMDLSEPYTALWDATEGGTFELRAVATDDAGEQGVSLPVAVVVAFNDAYDVSSAEPGTAPFGNSESGYTGDGYFELSHPSHDVRFTDFDGGLEGGTKTLLIRYSKQKPGVKPIKVWVNGVRYGLKLPSTGSASSWEEFAFSVELAPGETNELVFESLGGEIYFDKVTALGIVRNQAPAVTLTSPKDGFSNLEGIDLYLSALAKDIGGSVEKVEFFVNGTLVGSAESEPYAFIWQEVGEGAYEIVATATDNLGDATSTDAVHVLVNNPPLVAIVEPNEVAYTLVAESTPIVVEADDGVGSVELVELLMDGALLDSSAGPAYEFDWVPDSAGPRAFQAVATDNRGTTAASSPIMVNVLPAGYEAVSQAEDVGLSGDAVVANSLSGYNGTGYVELPSEAGRIELKQVDGGSGSMALVRIRYANTSSDSRVAILSVNSASYPVEFAPTGGSFVVLDLPVPVDAGKSNALLLSAIGEGALAIDEFKVRGLQSLNDHTYHAENALASASMVVESSNSGFNGTAYMNFPGSDGLLEFPTVDGGLGGTKTLSIRYALGSGAREGRLTVNGVSRPINFVASGSFTTYVYMDIDVDLNPGNANSILIESIGNDLANVDEIVVRGVGTPSAVPDVALLTPTDPSIEWRWGETMTMTASASIDSGSIERVEYYAMDPLVKVGEATIAPYSFDWFVLPGEYEILARAYSGNGSVAESYGYLMDVSFDNDRPTVEITSPAVGTVLLDGADVTIEATASDPDGSVAQVEFYVDGSLVGVDAEEPFSHTLTSLPAGGYQVKVRAVDNLGSTSFVDVLELGVYYATGGELRQEAEDGILAGAYVTNYDSRLPGPVGVPNAVKSLSSSGSDSNDLPGTDYLEMRFNIPVRGYYRIKSSVASPDGSSDSMYVSIDGADPFQHRWVTAISSGFATDYVRSDRQDPLLILWEQGGHYVRFGHREPLELDYFEVELVSEAPLAQPFYPTGGELRQEAEDAILAGNFTVVAEADASGGFAVQTGGTLSPTPNYAEFRFNVEHPGIYALKAGVKTVTFAGQDDSLYVSIDGASSSQHTWDTEEADYYIEDYVASRTAGDPLLIFLYPGGHSVRFGDREGPYLDWVELEYQGDGL</sequence>
<evidence type="ECO:0000313" key="3">
    <source>
        <dbReference type="EMBL" id="MBD5778298.1"/>
    </source>
</evidence>
<dbReference type="PROSITE" id="PS51175">
    <property type="entry name" value="CBM6"/>
    <property type="match status" value="1"/>
</dbReference>
<feature type="domain" description="CBM6" evidence="2">
    <location>
        <begin position="1193"/>
        <end position="1315"/>
    </location>
</feature>
<gene>
    <name evidence="3" type="ORF">IEN85_02170</name>
</gene>
<dbReference type="PANTHER" id="PTHR43118">
    <property type="entry name" value="RHAMNOGALACTURONAN LYASE (EUROFUNG)"/>
    <property type="match status" value="1"/>
</dbReference>
<dbReference type="PANTHER" id="PTHR43118:SF1">
    <property type="entry name" value="RHAMNOGALACTURONAN LYASE (EUROFUNG)"/>
    <property type="match status" value="1"/>
</dbReference>
<dbReference type="Gene3D" id="2.60.120.260">
    <property type="entry name" value="Galactose-binding domain-like"/>
    <property type="match status" value="5"/>
</dbReference>
<dbReference type="InterPro" id="IPR049366">
    <property type="entry name" value="RGL11_C"/>
</dbReference>
<proteinExistence type="predicted"/>
<dbReference type="InterPro" id="IPR041624">
    <property type="entry name" value="RGI_lyase"/>
</dbReference>
<dbReference type="Proteomes" id="UP000622317">
    <property type="component" value="Unassembled WGS sequence"/>
</dbReference>
<keyword evidence="4" id="KW-1185">Reference proteome</keyword>
<dbReference type="InterPro" id="IPR028994">
    <property type="entry name" value="Integrin_alpha_N"/>
</dbReference>
<dbReference type="GO" id="GO:0030246">
    <property type="term" value="F:carbohydrate binding"/>
    <property type="evidence" value="ECO:0007669"/>
    <property type="project" value="InterPro"/>
</dbReference>
<feature type="signal peptide" evidence="1">
    <location>
        <begin position="1"/>
        <end position="28"/>
    </location>
</feature>
<organism evidence="3 4">
    <name type="scientific">Pelagicoccus enzymogenes</name>
    <dbReference type="NCBI Taxonomy" id="2773457"/>
    <lineage>
        <taxon>Bacteria</taxon>
        <taxon>Pseudomonadati</taxon>
        <taxon>Verrucomicrobiota</taxon>
        <taxon>Opitutia</taxon>
        <taxon>Puniceicoccales</taxon>
        <taxon>Pelagicoccaceae</taxon>
        <taxon>Pelagicoccus</taxon>
    </lineage>
</organism>
<dbReference type="SUPFAM" id="SSF69318">
    <property type="entry name" value="Integrin alpha N-terminal domain"/>
    <property type="match status" value="1"/>
</dbReference>
<dbReference type="CDD" id="cd10318">
    <property type="entry name" value="RGL11"/>
    <property type="match status" value="1"/>
</dbReference>
<protein>
    <recommendedName>
        <fullName evidence="2">CBM6 domain-containing protein</fullName>
    </recommendedName>
</protein>
<dbReference type="SUPFAM" id="SSF49785">
    <property type="entry name" value="Galactose-binding domain-like"/>
    <property type="match status" value="2"/>
</dbReference>
<dbReference type="Pfam" id="PF18370">
    <property type="entry name" value="RGI_lyase"/>
    <property type="match status" value="1"/>
</dbReference>
<dbReference type="RefSeq" id="WP_191615433.1">
    <property type="nucleotide sequence ID" value="NZ_JACYFG010000004.1"/>
</dbReference>
<keyword evidence="1" id="KW-0732">Signal</keyword>
<dbReference type="InterPro" id="IPR034641">
    <property type="entry name" value="RGL11"/>
</dbReference>
<reference evidence="3" key="1">
    <citation type="submission" date="2020-09" db="EMBL/GenBank/DDBJ databases">
        <title>Pelagicoccus enzymogenes sp. nov. with an EPS production, isolated from marine sediment.</title>
        <authorList>
            <person name="Feng X."/>
        </authorList>
    </citation>
    <scope>NUCLEOTIDE SEQUENCE</scope>
    <source>
        <strain evidence="3">NFK12</strain>
    </source>
</reference>
<dbReference type="EMBL" id="JACYFG010000004">
    <property type="protein sequence ID" value="MBD5778298.1"/>
    <property type="molecule type" value="Genomic_DNA"/>
</dbReference>
<dbReference type="InterPro" id="IPR013783">
    <property type="entry name" value="Ig-like_fold"/>
</dbReference>
<evidence type="ECO:0000256" key="1">
    <source>
        <dbReference type="SAM" id="SignalP"/>
    </source>
</evidence>
<comment type="caution">
    <text evidence="3">The sequence shown here is derived from an EMBL/GenBank/DDBJ whole genome shotgun (WGS) entry which is preliminary data.</text>
</comment>
<dbReference type="InterPro" id="IPR008979">
    <property type="entry name" value="Galactose-bd-like_sf"/>
</dbReference>
<dbReference type="Pfam" id="PF21348">
    <property type="entry name" value="RGL11_C"/>
    <property type="match status" value="1"/>
</dbReference>
<evidence type="ECO:0000313" key="4">
    <source>
        <dbReference type="Proteomes" id="UP000622317"/>
    </source>
</evidence>
<dbReference type="InterPro" id="IPR005084">
    <property type="entry name" value="CBM6"/>
</dbReference>
<dbReference type="Pfam" id="PF17957">
    <property type="entry name" value="Big_7"/>
    <property type="match status" value="5"/>
</dbReference>
<evidence type="ECO:0000259" key="2">
    <source>
        <dbReference type="PROSITE" id="PS51175"/>
    </source>
</evidence>
<feature type="chain" id="PRO_5037665864" description="CBM6 domain-containing protein" evidence="1">
    <location>
        <begin position="29"/>
        <end position="1812"/>
    </location>
</feature>
<name>A0A927F4L5_9BACT</name>